<name>A0A5B9FW44_9FLAO</name>
<evidence type="ECO:0000256" key="1">
    <source>
        <dbReference type="SAM" id="Phobius"/>
    </source>
</evidence>
<dbReference type="EMBL" id="CP042831">
    <property type="protein sequence ID" value="QEE48952.1"/>
    <property type="molecule type" value="Genomic_DNA"/>
</dbReference>
<reference evidence="2 3" key="1">
    <citation type="submission" date="2019-08" db="EMBL/GenBank/DDBJ databases">
        <title>Flavobacterium alkalisoli sp. nov., isolated from rhizosphere soil of Suaeda salsa.</title>
        <authorList>
            <person name="Sun J.-Q."/>
            <person name="Xu L."/>
        </authorList>
    </citation>
    <scope>NUCLEOTIDE SEQUENCE [LARGE SCALE GENOMIC DNA]</scope>
    <source>
        <strain evidence="2 3">XS-5</strain>
    </source>
</reference>
<organism evidence="2 3">
    <name type="scientific">Flavobacterium alkalisoli</name>
    <dbReference type="NCBI Taxonomy" id="2602769"/>
    <lineage>
        <taxon>Bacteria</taxon>
        <taxon>Pseudomonadati</taxon>
        <taxon>Bacteroidota</taxon>
        <taxon>Flavobacteriia</taxon>
        <taxon>Flavobacteriales</taxon>
        <taxon>Flavobacteriaceae</taxon>
        <taxon>Flavobacterium</taxon>
    </lineage>
</organism>
<proteinExistence type="predicted"/>
<evidence type="ECO:0000313" key="3">
    <source>
        <dbReference type="Proteomes" id="UP000321222"/>
    </source>
</evidence>
<feature type="transmembrane region" description="Helical" evidence="1">
    <location>
        <begin position="432"/>
        <end position="452"/>
    </location>
</feature>
<keyword evidence="3" id="KW-1185">Reference proteome</keyword>
<accession>A0A5B9FW44</accession>
<dbReference type="KEGG" id="fak:FUA48_04965"/>
<keyword evidence="1" id="KW-0812">Transmembrane</keyword>
<protein>
    <recommendedName>
        <fullName evidence="4">Pentapeptide repeat-containing protein</fullName>
    </recommendedName>
</protein>
<sequence length="460" mass="54165">MTERELLENIANGKYKFNGEVFSSNISLKSIKLLKTLQFRNCEFNRKFLLRDIYSGSCSINFYNCSFHNFEIEYCDINTLELLAVKKISNLKVHDCKFQQLLLRDHNAIECYYEIFQTQINQLFICTKINNSKGVFNSSINIISEKTLQASFLSSKFGHLEIDGNYGYFDFRKNEINTSSNFFKINTNKAYFNNSNFGPISKFNSCNFESTASFKECGNISHNIFFQICTFKEQVYFTNANFNHFEITDTSFESRASFDNLETNTIRLHLVSFIKTAYFDNLKINLLTNKKNFKAWKTDTAKQWRSTLRQIKQELQKAENRIDYNRFRGYELQAYYQELDWKNNFKDKAILWATKASTGFEHSWTKALRFVLTGAAIFYTLFFISENYMLTLNLNLSSIKDFVSGYFRFLIVTDFYNPLEEKRIFIDNSNTIGWIIFILGKIVLAFGIYEMIQAFRKFKA</sequence>
<feature type="transmembrane region" description="Helical" evidence="1">
    <location>
        <begin position="367"/>
        <end position="385"/>
    </location>
</feature>
<dbReference type="RefSeq" id="WP_147582524.1">
    <property type="nucleotide sequence ID" value="NZ_CP042831.1"/>
</dbReference>
<dbReference type="OrthoDB" id="1122808at2"/>
<keyword evidence="1" id="KW-0472">Membrane</keyword>
<dbReference type="AlphaFoldDB" id="A0A5B9FW44"/>
<gene>
    <name evidence="2" type="ORF">FUA48_04965</name>
</gene>
<evidence type="ECO:0000313" key="2">
    <source>
        <dbReference type="EMBL" id="QEE48952.1"/>
    </source>
</evidence>
<evidence type="ECO:0008006" key="4">
    <source>
        <dbReference type="Google" id="ProtNLM"/>
    </source>
</evidence>
<dbReference type="Proteomes" id="UP000321222">
    <property type="component" value="Chromosome"/>
</dbReference>
<keyword evidence="1" id="KW-1133">Transmembrane helix</keyword>